<gene>
    <name evidence="1" type="ORF">BZ3500_MVSOF-1268-A1-R1_CHR11-3G03540</name>
</gene>
<dbReference type="OrthoDB" id="2499463at2759"/>
<keyword evidence="2" id="KW-1185">Reference proteome</keyword>
<accession>A0A2X0KMR2</accession>
<organism evidence="1 2">
    <name type="scientific">Microbotryum saponariae</name>
    <dbReference type="NCBI Taxonomy" id="289078"/>
    <lineage>
        <taxon>Eukaryota</taxon>
        <taxon>Fungi</taxon>
        <taxon>Dikarya</taxon>
        <taxon>Basidiomycota</taxon>
        <taxon>Pucciniomycotina</taxon>
        <taxon>Microbotryomycetes</taxon>
        <taxon>Microbotryales</taxon>
        <taxon>Microbotryaceae</taxon>
        <taxon>Microbotryum</taxon>
    </lineage>
</organism>
<reference evidence="2" key="1">
    <citation type="submission" date="2016-10" db="EMBL/GenBank/DDBJ databases">
        <authorList>
            <person name="Jeantristanb JTB J.-T."/>
            <person name="Ricardo R."/>
        </authorList>
    </citation>
    <scope>NUCLEOTIDE SEQUENCE [LARGE SCALE GENOMIC DNA]</scope>
</reference>
<dbReference type="SUPFAM" id="SSF52540">
    <property type="entry name" value="P-loop containing nucleoside triphosphate hydrolases"/>
    <property type="match status" value="1"/>
</dbReference>
<sequence>MMSHVGRLPCDQLQGPVLRPQHRIIQPIRQPFSVTGGHLFWAKVSTRTLPPSLCRSRPLLPFYQFGNRNRYDAVFVTAPTGSGKSVIFEAMYLIYGRRAVTIVVSPLNALRNHQAANLN</sequence>
<dbReference type="Proteomes" id="UP000249723">
    <property type="component" value="Unassembled WGS sequence"/>
</dbReference>
<evidence type="ECO:0000313" key="2">
    <source>
        <dbReference type="Proteomes" id="UP000249723"/>
    </source>
</evidence>
<proteinExistence type="predicted"/>
<dbReference type="InterPro" id="IPR027417">
    <property type="entry name" value="P-loop_NTPase"/>
</dbReference>
<dbReference type="EMBL" id="FMWP01000060">
    <property type="protein sequence ID" value="SCZ95009.1"/>
    <property type="molecule type" value="Genomic_DNA"/>
</dbReference>
<dbReference type="AlphaFoldDB" id="A0A2X0KMR2"/>
<name>A0A2X0KMR2_9BASI</name>
<dbReference type="Gene3D" id="3.40.50.300">
    <property type="entry name" value="P-loop containing nucleotide triphosphate hydrolases"/>
    <property type="match status" value="1"/>
</dbReference>
<evidence type="ECO:0000313" key="1">
    <source>
        <dbReference type="EMBL" id="SCZ95009.1"/>
    </source>
</evidence>
<protein>
    <submittedName>
        <fullName evidence="1">BZ3500_MvSof-1268-A1-R1_Chr11-3g03540 protein</fullName>
    </submittedName>
</protein>